<dbReference type="EMBL" id="JAVFKD010000014">
    <property type="protein sequence ID" value="KAK5989860.1"/>
    <property type="molecule type" value="Genomic_DNA"/>
</dbReference>
<feature type="region of interest" description="Disordered" evidence="1">
    <location>
        <begin position="140"/>
        <end position="182"/>
    </location>
</feature>
<evidence type="ECO:0000256" key="1">
    <source>
        <dbReference type="SAM" id="MobiDB-lite"/>
    </source>
</evidence>
<keyword evidence="3" id="KW-1185">Reference proteome</keyword>
<evidence type="ECO:0000313" key="2">
    <source>
        <dbReference type="EMBL" id="KAK5989860.1"/>
    </source>
</evidence>
<organism evidence="2 3">
    <name type="scientific">Cladobotryum mycophilum</name>
    <dbReference type="NCBI Taxonomy" id="491253"/>
    <lineage>
        <taxon>Eukaryota</taxon>
        <taxon>Fungi</taxon>
        <taxon>Dikarya</taxon>
        <taxon>Ascomycota</taxon>
        <taxon>Pezizomycotina</taxon>
        <taxon>Sordariomycetes</taxon>
        <taxon>Hypocreomycetidae</taxon>
        <taxon>Hypocreales</taxon>
        <taxon>Hypocreaceae</taxon>
        <taxon>Cladobotryum</taxon>
    </lineage>
</organism>
<name>A0ABR0SCH7_9HYPO</name>
<gene>
    <name evidence="2" type="ORF">PT974_08122</name>
</gene>
<reference evidence="2 3" key="1">
    <citation type="submission" date="2024-01" db="EMBL/GenBank/DDBJ databases">
        <title>Complete genome of Cladobotryum mycophilum ATHUM6906.</title>
        <authorList>
            <person name="Christinaki A.C."/>
            <person name="Myridakis A.I."/>
            <person name="Kouvelis V.N."/>
        </authorList>
    </citation>
    <scope>NUCLEOTIDE SEQUENCE [LARGE SCALE GENOMIC DNA]</scope>
    <source>
        <strain evidence="2 3">ATHUM6906</strain>
    </source>
</reference>
<sequence length="497" mass="55622">MNYCYNYSLNTSYGAPAGCYYFPGIFIQGIPTQNNFNQSDLAHGNLTAQDNFTQGDFTHSNTCQNNDMVTYFAAAQPVYIPSIQLYCIPNDQLKTLDTDVQALTNHMSMHFQGLVSEIQVLRSQLAFLQDQQVSLSQALQTNGPPDVASDSGSSSTGQTVLRNPMADTYSVPSPSKWWSTPERPLAPEASALNPPTFLLLRHQAQQQHQQVQIIQLFFFVFILLRRHVEPHAHLPHPLVDGHLPPLVIWDTGYTLGRPHTMPGGSLHWPVWAPYKLYGEVDHIYGWKAYNAGNGFTAAQGLLNAVETVMYIWYLWIYFTRSKTLPSTGQKVIAGKPGAKATLIGFSAAVMTLSKTVLYWANEYYSGFDNIGHNALIDLIFLWIIPKYVPYHFADPELDFYETFLWNALTPYFGLASQFLLKYLIETPVELLSKLVLKIMLKFPIVRMIEPASTEVVPLTSYLALFLHSGAWLVGSTYMVASMGGEIIDGLAGHAKTE</sequence>
<feature type="compositionally biased region" description="Polar residues" evidence="1">
    <location>
        <begin position="150"/>
        <end position="161"/>
    </location>
</feature>
<evidence type="ECO:0000313" key="3">
    <source>
        <dbReference type="Proteomes" id="UP001338125"/>
    </source>
</evidence>
<proteinExistence type="predicted"/>
<comment type="caution">
    <text evidence="2">The sequence shown here is derived from an EMBL/GenBank/DDBJ whole genome shotgun (WGS) entry which is preliminary data.</text>
</comment>
<dbReference type="PANTHER" id="PTHR37919">
    <property type="entry name" value="PROTEIN CBG05606"/>
    <property type="match status" value="1"/>
</dbReference>
<protein>
    <submittedName>
        <fullName evidence="2">Uncharacterized protein</fullName>
    </submittedName>
</protein>
<dbReference type="PANTHER" id="PTHR37919:SF2">
    <property type="entry name" value="EXPERA DOMAIN-CONTAINING PROTEIN"/>
    <property type="match status" value="1"/>
</dbReference>
<dbReference type="Proteomes" id="UP001338125">
    <property type="component" value="Unassembled WGS sequence"/>
</dbReference>
<accession>A0ABR0SCH7</accession>